<evidence type="ECO:0000313" key="1">
    <source>
        <dbReference type="EMBL" id="KAG5459156.1"/>
    </source>
</evidence>
<dbReference type="PANTHER" id="PTHR30031:SF0">
    <property type="entry name" value="PHOSPHOENOLPYRUVATE CARBOXYKINASE (ATP)"/>
    <property type="match status" value="1"/>
</dbReference>
<dbReference type="GO" id="GO:0005524">
    <property type="term" value="F:ATP binding"/>
    <property type="evidence" value="ECO:0007669"/>
    <property type="project" value="InterPro"/>
</dbReference>
<name>A0A8H8DI52_9FUNG</name>
<dbReference type="GO" id="GO:0005829">
    <property type="term" value="C:cytosol"/>
    <property type="evidence" value="ECO:0007669"/>
    <property type="project" value="TreeGrafter"/>
</dbReference>
<dbReference type="PANTHER" id="PTHR30031">
    <property type="entry name" value="PHOSPHOENOLPYRUVATE CARBOXYKINASE ATP"/>
    <property type="match status" value="1"/>
</dbReference>
<dbReference type="InterPro" id="IPR013035">
    <property type="entry name" value="PEP_carboxykinase_C"/>
</dbReference>
<accession>A0A8H8DI52</accession>
<reference evidence="1 2" key="1">
    <citation type="journal article" name="Sci. Rep.">
        <title>Genome-scale phylogenetic analyses confirm Olpidium as the closest living zoosporic fungus to the non-flagellated, terrestrial fungi.</title>
        <authorList>
            <person name="Chang Y."/>
            <person name="Rochon D."/>
            <person name="Sekimoto S."/>
            <person name="Wang Y."/>
            <person name="Chovatia M."/>
            <person name="Sandor L."/>
            <person name="Salamov A."/>
            <person name="Grigoriev I.V."/>
            <person name="Stajich J.E."/>
            <person name="Spatafora J.W."/>
        </authorList>
    </citation>
    <scope>NUCLEOTIDE SEQUENCE [LARGE SCALE GENOMIC DNA]</scope>
    <source>
        <strain evidence="1">S191</strain>
    </source>
</reference>
<protein>
    <submittedName>
        <fullName evidence="1">ATP-utilizing phosphoenolpyruvate carboxykinase</fullName>
    </submittedName>
</protein>
<dbReference type="AlphaFoldDB" id="A0A8H8DI52"/>
<dbReference type="OrthoDB" id="184182at2759"/>
<sequence>MLAEKMAHHKTDVYLVNTGWNGGAYGSGKRISLKHTRAIIDAIHNGELKKAEFENYPVFNLPIPKRLTGVPSEVRLIALAPVRRWPKAV</sequence>
<dbReference type="EMBL" id="JAEFCI010007284">
    <property type="protein sequence ID" value="KAG5459156.1"/>
    <property type="molecule type" value="Genomic_DNA"/>
</dbReference>
<gene>
    <name evidence="1" type="ORF">BJ554DRAFT_479</name>
</gene>
<dbReference type="Gene3D" id="3.90.228.20">
    <property type="match status" value="1"/>
</dbReference>
<keyword evidence="2" id="KW-1185">Reference proteome</keyword>
<evidence type="ECO:0000313" key="2">
    <source>
        <dbReference type="Proteomes" id="UP000673691"/>
    </source>
</evidence>
<dbReference type="SUPFAM" id="SSF53795">
    <property type="entry name" value="PEP carboxykinase-like"/>
    <property type="match status" value="1"/>
</dbReference>
<organism evidence="1 2">
    <name type="scientific">Olpidium bornovanus</name>
    <dbReference type="NCBI Taxonomy" id="278681"/>
    <lineage>
        <taxon>Eukaryota</taxon>
        <taxon>Fungi</taxon>
        <taxon>Fungi incertae sedis</taxon>
        <taxon>Olpidiomycota</taxon>
        <taxon>Olpidiomycotina</taxon>
        <taxon>Olpidiomycetes</taxon>
        <taxon>Olpidiales</taxon>
        <taxon>Olpidiaceae</taxon>
        <taxon>Olpidium</taxon>
    </lineage>
</organism>
<proteinExistence type="predicted"/>
<dbReference type="GO" id="GO:0006094">
    <property type="term" value="P:gluconeogenesis"/>
    <property type="evidence" value="ECO:0007669"/>
    <property type="project" value="InterPro"/>
</dbReference>
<dbReference type="GO" id="GO:0004612">
    <property type="term" value="F:phosphoenolpyruvate carboxykinase (ATP) activity"/>
    <property type="evidence" value="ECO:0007669"/>
    <property type="project" value="InterPro"/>
</dbReference>
<comment type="caution">
    <text evidence="1">The sequence shown here is derived from an EMBL/GenBank/DDBJ whole genome shotgun (WGS) entry which is preliminary data.</text>
</comment>
<dbReference type="InterPro" id="IPR001272">
    <property type="entry name" value="PEP_carboxykinase_ATP"/>
</dbReference>
<dbReference type="Pfam" id="PF01293">
    <property type="entry name" value="PEPCK_ATP"/>
    <property type="match status" value="1"/>
</dbReference>
<dbReference type="GO" id="GO:0016301">
    <property type="term" value="F:kinase activity"/>
    <property type="evidence" value="ECO:0007669"/>
    <property type="project" value="UniProtKB-KW"/>
</dbReference>
<dbReference type="Proteomes" id="UP000673691">
    <property type="component" value="Unassembled WGS sequence"/>
</dbReference>